<protein>
    <submittedName>
        <fullName evidence="2">Uncharacterized protein</fullName>
    </submittedName>
</protein>
<feature type="region of interest" description="Disordered" evidence="1">
    <location>
        <begin position="29"/>
        <end position="48"/>
    </location>
</feature>
<dbReference type="Proteomes" id="UP000054481">
    <property type="component" value="Unassembled WGS sequence"/>
</dbReference>
<reference evidence="2 3" key="1">
    <citation type="journal article" date="2014" name="Genome Biol. Evol.">
        <title>Comparative genomics and transcriptomics analyses reveal divergent lifestyle features of nematode endoparasitic fungus Hirsutella minnesotensis.</title>
        <authorList>
            <person name="Lai Y."/>
            <person name="Liu K."/>
            <person name="Zhang X."/>
            <person name="Zhang X."/>
            <person name="Li K."/>
            <person name="Wang N."/>
            <person name="Shu C."/>
            <person name="Wu Y."/>
            <person name="Wang C."/>
            <person name="Bushley K.E."/>
            <person name="Xiang M."/>
            <person name="Liu X."/>
        </authorList>
    </citation>
    <scope>NUCLEOTIDE SEQUENCE [LARGE SCALE GENOMIC DNA]</scope>
    <source>
        <strain evidence="2 3">3608</strain>
    </source>
</reference>
<proteinExistence type="predicted"/>
<accession>A0A0F7ZST6</accession>
<dbReference type="EMBL" id="KQ030557">
    <property type="protein sequence ID" value="KJZ71928.1"/>
    <property type="molecule type" value="Genomic_DNA"/>
</dbReference>
<sequence>MALTIPAKAVLVRVQASLLRAEEHVVDTLKKPGKSSEEKSTSRLPVRLSTRHYGDGSARIICKVSSYKFY</sequence>
<evidence type="ECO:0000313" key="3">
    <source>
        <dbReference type="Proteomes" id="UP000054481"/>
    </source>
</evidence>
<evidence type="ECO:0000313" key="2">
    <source>
        <dbReference type="EMBL" id="KJZ71928.1"/>
    </source>
</evidence>
<organism evidence="2 3">
    <name type="scientific">Hirsutella minnesotensis 3608</name>
    <dbReference type="NCBI Taxonomy" id="1043627"/>
    <lineage>
        <taxon>Eukaryota</taxon>
        <taxon>Fungi</taxon>
        <taxon>Dikarya</taxon>
        <taxon>Ascomycota</taxon>
        <taxon>Pezizomycotina</taxon>
        <taxon>Sordariomycetes</taxon>
        <taxon>Hypocreomycetidae</taxon>
        <taxon>Hypocreales</taxon>
        <taxon>Ophiocordycipitaceae</taxon>
        <taxon>Hirsutella</taxon>
    </lineage>
</organism>
<keyword evidence="3" id="KW-1185">Reference proteome</keyword>
<name>A0A0F7ZST6_9HYPO</name>
<evidence type="ECO:0000256" key="1">
    <source>
        <dbReference type="SAM" id="MobiDB-lite"/>
    </source>
</evidence>
<dbReference type="AlphaFoldDB" id="A0A0F7ZST6"/>
<feature type="compositionally biased region" description="Basic and acidic residues" evidence="1">
    <location>
        <begin position="29"/>
        <end position="41"/>
    </location>
</feature>
<gene>
    <name evidence="2" type="ORF">HIM_08684</name>
</gene>